<feature type="transmembrane region" description="Helical" evidence="13">
    <location>
        <begin position="64"/>
        <end position="85"/>
    </location>
</feature>
<evidence type="ECO:0000256" key="4">
    <source>
        <dbReference type="ARBA" id="ARBA00022475"/>
    </source>
</evidence>
<evidence type="ECO:0000256" key="10">
    <source>
        <dbReference type="ARBA" id="ARBA00023201"/>
    </source>
</evidence>
<feature type="compositionally biased region" description="Acidic residues" evidence="12">
    <location>
        <begin position="606"/>
        <end position="621"/>
    </location>
</feature>
<sequence>MSFYLDWPDYVVFVFLLIIYASIGIFYGYSAQIKSLIARIFKKGSAIQNNANTTEDMFLGNRQLTLFPIIGSTLASFLSAVALMGNNAEVYLYGIEFWLLILGYIIAFPVAAEVYTPVFYNLRLTSAHEYLELRFSRLVRWLVTLTFEFQMLIYMAVVLYAPSLALNRVTGWPLYASILSTGILATFYTALGGIKAVVWTDLIQVTVMLGGLLCVLAFGTNQSGGIAEVWRIAGEGGRLNILDLNPDPFVRQSTWTLVIGGAGMVLSIYATNQTQVQRYLACKDLKTARQAIHANLGFNSLFLSIQMLCGLVSYAVFVGCDPLLDGHITAYDQIFPHLVMHLFQNIPVLRGIFLSTIFAAALSTLSSGINGIACVLVEDVFLDAYLRFNGGKKMKQKNFTLFARLLAVLLGLIIVGLAFLLKVVPAGVLTMAFKIFGAMGGPILTVFTLGILFPFVNKWGALFGFLGSLATGIGMALGAMFAYTYKEYVAVPLTNASCPLGSPPMYLNTTAPPRKSYQWSFFNFSSLYYTPLCLLVGILISFPVSICTGLSSKRPVSHSLMAWQAVKLYSYLPSCISPQSTTVPVTSSHATKLCAIVDERATDLGCEDSDEEEKVDDDDTNDNTLSVF</sequence>
<keyword evidence="7" id="KW-0915">Sodium</keyword>
<feature type="transmembrane region" description="Helical" evidence="13">
    <location>
        <begin position="97"/>
        <end position="120"/>
    </location>
</feature>
<feature type="transmembrane region" description="Helical" evidence="13">
    <location>
        <begin position="528"/>
        <end position="551"/>
    </location>
</feature>
<keyword evidence="10" id="KW-0739">Sodium transport</keyword>
<evidence type="ECO:0000256" key="13">
    <source>
        <dbReference type="SAM" id="Phobius"/>
    </source>
</evidence>
<evidence type="ECO:0000256" key="6">
    <source>
        <dbReference type="ARBA" id="ARBA00022989"/>
    </source>
</evidence>
<feature type="transmembrane region" description="Helical" evidence="13">
    <location>
        <begin position="433"/>
        <end position="455"/>
    </location>
</feature>
<dbReference type="Gene3D" id="1.20.1730.10">
    <property type="entry name" value="Sodium/glucose cotransporter"/>
    <property type="match status" value="1"/>
</dbReference>
<evidence type="ECO:0000256" key="7">
    <source>
        <dbReference type="ARBA" id="ARBA00023053"/>
    </source>
</evidence>
<comment type="subcellular location">
    <subcellularLocation>
        <location evidence="1">Cell membrane</location>
        <topology evidence="1">Multi-pass membrane protein</topology>
    </subcellularLocation>
</comment>
<feature type="transmembrane region" description="Helical" evidence="13">
    <location>
        <begin position="398"/>
        <end position="421"/>
    </location>
</feature>
<feature type="region of interest" description="Disordered" evidence="12">
    <location>
        <begin position="606"/>
        <end position="628"/>
    </location>
</feature>
<evidence type="ECO:0000256" key="3">
    <source>
        <dbReference type="ARBA" id="ARBA00022448"/>
    </source>
</evidence>
<accession>A0A0V0JBX5</accession>
<evidence type="ECO:0000256" key="2">
    <source>
        <dbReference type="ARBA" id="ARBA00006434"/>
    </source>
</evidence>
<keyword evidence="4" id="KW-1003">Cell membrane</keyword>
<dbReference type="PROSITE" id="PS50283">
    <property type="entry name" value="NA_SOLUT_SYMP_3"/>
    <property type="match status" value="1"/>
</dbReference>
<feature type="transmembrane region" description="Helical" evidence="13">
    <location>
        <begin position="172"/>
        <end position="191"/>
    </location>
</feature>
<feature type="transmembrane region" description="Helical" evidence="13">
    <location>
        <begin position="462"/>
        <end position="485"/>
    </location>
</feature>
<feature type="transmembrane region" description="Helical" evidence="13">
    <location>
        <begin position="292"/>
        <end position="317"/>
    </location>
</feature>
<dbReference type="NCBIfam" id="TIGR00813">
    <property type="entry name" value="sss"/>
    <property type="match status" value="1"/>
</dbReference>
<keyword evidence="6 13" id="KW-1133">Transmembrane helix</keyword>
<evidence type="ECO:0000256" key="5">
    <source>
        <dbReference type="ARBA" id="ARBA00022692"/>
    </source>
</evidence>
<reference evidence="14" key="1">
    <citation type="submission" date="2016-01" db="EMBL/GenBank/DDBJ databases">
        <title>Reference transcriptome for the parasite Schistocephalus solidus: insights into the molecular evolution of parasitism.</title>
        <authorList>
            <person name="Hebert F.O."/>
            <person name="Grambauer S."/>
            <person name="Barber I."/>
            <person name="Landry C.R."/>
            <person name="Aubin-Horth N."/>
        </authorList>
    </citation>
    <scope>NUCLEOTIDE SEQUENCE</scope>
</reference>
<evidence type="ECO:0000256" key="9">
    <source>
        <dbReference type="ARBA" id="ARBA00023136"/>
    </source>
</evidence>
<proteinExistence type="inferred from homology"/>
<organism evidence="14">
    <name type="scientific">Schistocephalus solidus</name>
    <name type="common">Tapeworm</name>
    <dbReference type="NCBI Taxonomy" id="70667"/>
    <lineage>
        <taxon>Eukaryota</taxon>
        <taxon>Metazoa</taxon>
        <taxon>Spiralia</taxon>
        <taxon>Lophotrochozoa</taxon>
        <taxon>Platyhelminthes</taxon>
        <taxon>Cestoda</taxon>
        <taxon>Eucestoda</taxon>
        <taxon>Diphyllobothriidea</taxon>
        <taxon>Diphyllobothriidae</taxon>
        <taxon>Schistocephalus</taxon>
    </lineage>
</organism>
<feature type="transmembrane region" description="Helical" evidence="13">
    <location>
        <begin position="141"/>
        <end position="160"/>
    </location>
</feature>
<dbReference type="PANTHER" id="PTHR42985">
    <property type="entry name" value="SODIUM-COUPLED MONOCARBOXYLATE TRANSPORTER"/>
    <property type="match status" value="1"/>
</dbReference>
<comment type="similarity">
    <text evidence="2 11">Belongs to the sodium:solute symporter (SSF) (TC 2.A.21) family.</text>
</comment>
<dbReference type="GO" id="GO:0006814">
    <property type="term" value="P:sodium ion transport"/>
    <property type="evidence" value="ECO:0007669"/>
    <property type="project" value="UniProtKB-KW"/>
</dbReference>
<dbReference type="InterPro" id="IPR051163">
    <property type="entry name" value="Sodium:Solute_Symporter_SSF"/>
</dbReference>
<evidence type="ECO:0000256" key="11">
    <source>
        <dbReference type="RuleBase" id="RU362091"/>
    </source>
</evidence>
<evidence type="ECO:0000256" key="8">
    <source>
        <dbReference type="ARBA" id="ARBA00023065"/>
    </source>
</evidence>
<dbReference type="Pfam" id="PF00474">
    <property type="entry name" value="SSF"/>
    <property type="match status" value="1"/>
</dbReference>
<keyword evidence="5 13" id="KW-0812">Transmembrane</keyword>
<keyword evidence="3" id="KW-0813">Transport</keyword>
<keyword evidence="9 13" id="KW-0472">Membrane</keyword>
<dbReference type="InterPro" id="IPR001734">
    <property type="entry name" value="Na/solute_symporter"/>
</dbReference>
<dbReference type="EMBL" id="GEEE01000661">
    <property type="protein sequence ID" value="JAP62564.1"/>
    <property type="molecule type" value="Transcribed_RNA"/>
</dbReference>
<dbReference type="GO" id="GO:0015293">
    <property type="term" value="F:symporter activity"/>
    <property type="evidence" value="ECO:0007669"/>
    <property type="project" value="TreeGrafter"/>
</dbReference>
<gene>
    <name evidence="14" type="primary">SC5A8</name>
    <name evidence="14" type="ORF">TR153086</name>
</gene>
<evidence type="ECO:0000256" key="12">
    <source>
        <dbReference type="SAM" id="MobiDB-lite"/>
    </source>
</evidence>
<keyword evidence="8" id="KW-0406">Ion transport</keyword>
<evidence type="ECO:0000313" key="14">
    <source>
        <dbReference type="EMBL" id="JAP62564.1"/>
    </source>
</evidence>
<name>A0A0V0JBX5_SCHSO</name>
<feature type="transmembrane region" description="Helical" evidence="13">
    <location>
        <begin position="352"/>
        <end position="377"/>
    </location>
</feature>
<evidence type="ECO:0000256" key="1">
    <source>
        <dbReference type="ARBA" id="ARBA00004651"/>
    </source>
</evidence>
<feature type="transmembrane region" description="Helical" evidence="13">
    <location>
        <begin position="253"/>
        <end position="271"/>
    </location>
</feature>
<feature type="transmembrane region" description="Helical" evidence="13">
    <location>
        <begin position="12"/>
        <end position="29"/>
    </location>
</feature>
<dbReference type="InterPro" id="IPR038377">
    <property type="entry name" value="Na/Glc_symporter_sf"/>
</dbReference>
<protein>
    <submittedName>
        <fullName evidence="14">Sodium-coupled monocarboxylate transporter 1</fullName>
    </submittedName>
</protein>
<dbReference type="GO" id="GO:0005886">
    <property type="term" value="C:plasma membrane"/>
    <property type="evidence" value="ECO:0007669"/>
    <property type="project" value="UniProtKB-SubCell"/>
</dbReference>
<dbReference type="PANTHER" id="PTHR42985:SF40">
    <property type="entry name" value="LD47995P-RELATED"/>
    <property type="match status" value="1"/>
</dbReference>
<feature type="transmembrane region" description="Helical" evidence="13">
    <location>
        <begin position="198"/>
        <end position="218"/>
    </location>
</feature>
<dbReference type="AlphaFoldDB" id="A0A0V0JBX5"/>
<dbReference type="CDD" id="cd11492">
    <property type="entry name" value="SLC5sbd_NIS-SMVT"/>
    <property type="match status" value="1"/>
</dbReference>